<proteinExistence type="predicted"/>
<reference evidence="2" key="1">
    <citation type="journal article" date="2023" name="Front. Plant Sci.">
        <title>Chromosomal-level genome assembly of Melastoma candidum provides insights into trichome evolution.</title>
        <authorList>
            <person name="Zhong Y."/>
            <person name="Wu W."/>
            <person name="Sun C."/>
            <person name="Zou P."/>
            <person name="Liu Y."/>
            <person name="Dai S."/>
            <person name="Zhou R."/>
        </authorList>
    </citation>
    <scope>NUCLEOTIDE SEQUENCE [LARGE SCALE GENOMIC DNA]</scope>
</reference>
<comment type="caution">
    <text evidence="1">The sequence shown here is derived from an EMBL/GenBank/DDBJ whole genome shotgun (WGS) entry which is preliminary data.</text>
</comment>
<keyword evidence="2" id="KW-1185">Reference proteome</keyword>
<protein>
    <submittedName>
        <fullName evidence="1">Uncharacterized protein</fullName>
    </submittedName>
</protein>
<sequence length="632" mass="70427">MVAHSDDESEDQEPLKISPPVFGSGKVYPSHAFENREIVVILTTSIAVLIGCVVVLVWRKSGTQKKPSTFVPPKPLIVRWSQPDLFFAEFRVPFAEGLEKDLVFSIGSWLSFFGELFGSIGVIRGVRHSVRFGSSGGSGDEKLAKVTEKIAGLENWRRSITDLPAALVYEILDCLDAKELGILSCVSAGLYRIASEHHAWKEFYHERWGLPVGSLAAPGSGCPYKISWKELFVEREFRSKTFLGRYNIELLRGHAEGVRSVFLLASVKLAFTGGYDSIVRMWDIEEGLCIASSRPLGCTIRAVAADTKLLVVGGTEGFIHCWRAREGVTHMFDLRGCYNQNNEFRLWGHEGPVSCLALDLSRIYSGSWDMSVCVWDRITLKLLKVLRHSDWVWGLVPHDTTVACTAGPDVYIWDTNSGNLVTLIRHAHAGETYAVARSRTGEFLFSGGQDGKIHMFEVGRRVTPDYLHVATWVPHTGHINCLAFEFPWLVSASSDGKIALIDVRRLLNSDKHSKAKKFSKVNTIDPTKAEPPQRMLHGFGGLFSVDIGADRILCGGEDGVVRIWNFEQALEVEKRAHALRGIRLENRMRRRRLQLDRNSKSSRTEQCSIAAKNSVASDGSGVWRQKRGKAAS</sequence>
<evidence type="ECO:0000313" key="2">
    <source>
        <dbReference type="Proteomes" id="UP001057402"/>
    </source>
</evidence>
<evidence type="ECO:0000313" key="1">
    <source>
        <dbReference type="EMBL" id="KAI4382191.1"/>
    </source>
</evidence>
<name>A0ACB9RWK1_9MYRT</name>
<organism evidence="1 2">
    <name type="scientific">Melastoma candidum</name>
    <dbReference type="NCBI Taxonomy" id="119954"/>
    <lineage>
        <taxon>Eukaryota</taxon>
        <taxon>Viridiplantae</taxon>
        <taxon>Streptophyta</taxon>
        <taxon>Embryophyta</taxon>
        <taxon>Tracheophyta</taxon>
        <taxon>Spermatophyta</taxon>
        <taxon>Magnoliopsida</taxon>
        <taxon>eudicotyledons</taxon>
        <taxon>Gunneridae</taxon>
        <taxon>Pentapetalae</taxon>
        <taxon>rosids</taxon>
        <taxon>malvids</taxon>
        <taxon>Myrtales</taxon>
        <taxon>Melastomataceae</taxon>
        <taxon>Melastomatoideae</taxon>
        <taxon>Melastomateae</taxon>
        <taxon>Melastoma</taxon>
    </lineage>
</organism>
<accession>A0ACB9RWK1</accession>
<dbReference type="Proteomes" id="UP001057402">
    <property type="component" value="Chromosome 3"/>
</dbReference>
<dbReference type="EMBL" id="CM042882">
    <property type="protein sequence ID" value="KAI4382191.1"/>
    <property type="molecule type" value="Genomic_DNA"/>
</dbReference>
<gene>
    <name evidence="1" type="ORF">MLD38_008186</name>
</gene>